<name>A0AAU9LUM7_9ASTR</name>
<dbReference type="InterPro" id="IPR055319">
    <property type="entry name" value="At5g58720-like"/>
</dbReference>
<feature type="region of interest" description="Disordered" evidence="1">
    <location>
        <begin position="46"/>
        <end position="79"/>
    </location>
</feature>
<evidence type="ECO:0000313" key="2">
    <source>
        <dbReference type="EMBL" id="CAH1416971.1"/>
    </source>
</evidence>
<accession>A0AAU9LUM7</accession>
<dbReference type="PANTHER" id="PTHR47676:SF1">
    <property type="entry name" value="SMR DOMAIN-CONTAINING PROTEIN"/>
    <property type="match status" value="1"/>
</dbReference>
<dbReference type="Gene3D" id="3.30.1370.110">
    <property type="match status" value="1"/>
</dbReference>
<comment type="caution">
    <text evidence="2">The sequence shown here is derived from an EMBL/GenBank/DDBJ whole genome shotgun (WGS) entry which is preliminary data.</text>
</comment>
<dbReference type="AlphaFoldDB" id="A0AAU9LUM7"/>
<evidence type="ECO:0000313" key="3">
    <source>
        <dbReference type="Proteomes" id="UP001157418"/>
    </source>
</evidence>
<protein>
    <submittedName>
        <fullName evidence="2">Uncharacterized protein</fullName>
    </submittedName>
</protein>
<gene>
    <name evidence="2" type="ORF">LVIROSA_LOCUS4697</name>
</gene>
<dbReference type="EMBL" id="CAKMRJ010000002">
    <property type="protein sequence ID" value="CAH1416971.1"/>
    <property type="molecule type" value="Genomic_DNA"/>
</dbReference>
<organism evidence="2 3">
    <name type="scientific">Lactuca virosa</name>
    <dbReference type="NCBI Taxonomy" id="75947"/>
    <lineage>
        <taxon>Eukaryota</taxon>
        <taxon>Viridiplantae</taxon>
        <taxon>Streptophyta</taxon>
        <taxon>Embryophyta</taxon>
        <taxon>Tracheophyta</taxon>
        <taxon>Spermatophyta</taxon>
        <taxon>Magnoliopsida</taxon>
        <taxon>eudicotyledons</taxon>
        <taxon>Gunneridae</taxon>
        <taxon>Pentapetalae</taxon>
        <taxon>asterids</taxon>
        <taxon>campanulids</taxon>
        <taxon>Asterales</taxon>
        <taxon>Asteraceae</taxon>
        <taxon>Cichorioideae</taxon>
        <taxon>Cichorieae</taxon>
        <taxon>Lactucinae</taxon>
        <taxon>Lactuca</taxon>
    </lineage>
</organism>
<dbReference type="InterPro" id="IPR036063">
    <property type="entry name" value="Smr_dom_sf"/>
</dbReference>
<evidence type="ECO:0000256" key="1">
    <source>
        <dbReference type="SAM" id="MobiDB-lite"/>
    </source>
</evidence>
<feature type="region of interest" description="Disordered" evidence="1">
    <location>
        <begin position="300"/>
        <end position="320"/>
    </location>
</feature>
<dbReference type="PANTHER" id="PTHR47676">
    <property type="entry name" value="OS01G0225100 PROTEIN"/>
    <property type="match status" value="1"/>
</dbReference>
<proteinExistence type="predicted"/>
<reference evidence="2 3" key="1">
    <citation type="submission" date="2022-01" db="EMBL/GenBank/DDBJ databases">
        <authorList>
            <person name="Xiong W."/>
            <person name="Schranz E."/>
        </authorList>
    </citation>
    <scope>NUCLEOTIDE SEQUENCE [LARGE SCALE GENOMIC DNA]</scope>
</reference>
<dbReference type="Proteomes" id="UP001157418">
    <property type="component" value="Unassembled WGS sequence"/>
</dbReference>
<keyword evidence="3" id="KW-1185">Reference proteome</keyword>
<sequence length="373" mass="42159">MLILSQFALEKQVFGAQRRRYRALCRTYPFSIGRSFWLKAKLGGMQHRMKKRQRPTISKSKEADGSQNPNPTRGQIDEESKVLNGVSEGTTSRPIQVHVVGAEIVDETEGATNLSGHDDVDDSIHNVMTVSLEYQLVKNVLILLKTNLLHAALNARILSEAGQEHVLRVITGSSKSKKAIVEYLETENIAWREENDKTILRIKINGNQKFELMRISLRGLHVDHAMELLKPLVSLAAFGGVLGELKVVTGSERSSNIKRTVIEYLEREKMEWKEENKATLCVRSISWLKAKLGRMKHHNLQPQKIVETPSSSSVNGDDDSAERFGNLTEIEVASDHSEDEDDDDAYNVYTISLEYQLVIHTDISKMFPFIFCI</sequence>